<keyword evidence="2 10" id="KW-0547">Nucleotide-binding</keyword>
<evidence type="ECO:0000256" key="7">
    <source>
        <dbReference type="ARBA" id="ARBA00022840"/>
    </source>
</evidence>
<name>A0A2K8KTX1_9GAMM</name>
<dbReference type="PANTHER" id="PTHR30591:SF1">
    <property type="entry name" value="RECBCD ENZYME SUBUNIT RECC"/>
    <property type="match status" value="1"/>
</dbReference>
<dbReference type="RefSeq" id="WP_100258397.1">
    <property type="nucleotide sequence ID" value="NZ_CP011797.1"/>
</dbReference>
<dbReference type="KEGG" id="rfo:REIFOR_03076"/>
<evidence type="ECO:0000256" key="1">
    <source>
        <dbReference type="ARBA" id="ARBA00022722"/>
    </source>
</evidence>
<dbReference type="GO" id="GO:0008854">
    <property type="term" value="F:exodeoxyribonuclease V activity"/>
    <property type="evidence" value="ECO:0007669"/>
    <property type="project" value="InterPro"/>
</dbReference>
<accession>A0A2K8KTX1</accession>
<dbReference type="NCBIfam" id="TIGR01450">
    <property type="entry name" value="recC"/>
    <property type="match status" value="1"/>
</dbReference>
<keyword evidence="9 10" id="KW-0234">DNA repair</keyword>
<dbReference type="HAMAP" id="MF_01486">
    <property type="entry name" value="RecC"/>
    <property type="match status" value="1"/>
</dbReference>
<evidence type="ECO:0000256" key="8">
    <source>
        <dbReference type="ARBA" id="ARBA00023125"/>
    </source>
</evidence>
<proteinExistence type="inferred from homology"/>
<dbReference type="InterPro" id="IPR013986">
    <property type="entry name" value="DExx_box_DNA_helicase_dom_sf"/>
</dbReference>
<dbReference type="SUPFAM" id="SSF52980">
    <property type="entry name" value="Restriction endonuclease-like"/>
    <property type="match status" value="1"/>
</dbReference>
<dbReference type="InterPro" id="IPR011335">
    <property type="entry name" value="Restrct_endonuc-II-like"/>
</dbReference>
<dbReference type="Gene3D" id="3.40.50.10930">
    <property type="match status" value="1"/>
</dbReference>
<dbReference type="AlphaFoldDB" id="A0A2K8KTX1"/>
<protein>
    <recommendedName>
        <fullName evidence="10">RecBCD enzyme subunit RecC</fullName>
    </recommendedName>
    <alternativeName>
        <fullName evidence="10">Exonuclease V subunit RecC</fullName>
        <shortName evidence="10">ExoV subunit RecC</shortName>
    </alternativeName>
    <alternativeName>
        <fullName evidence="10">Helicase/nuclease RecBCD subunit RecC</fullName>
    </alternativeName>
</protein>
<keyword evidence="6 10" id="KW-0269">Exonuclease</keyword>
<keyword evidence="3 10" id="KW-0227">DNA damage</keyword>
<evidence type="ECO:0000256" key="2">
    <source>
        <dbReference type="ARBA" id="ARBA00022741"/>
    </source>
</evidence>
<evidence type="ECO:0000256" key="10">
    <source>
        <dbReference type="HAMAP-Rule" id="MF_01486"/>
    </source>
</evidence>
<evidence type="ECO:0000256" key="4">
    <source>
        <dbReference type="ARBA" id="ARBA00022801"/>
    </source>
</evidence>
<keyword evidence="4 10" id="KW-0378">Hydrolase</keyword>
<dbReference type="InterPro" id="IPR006697">
    <property type="entry name" value="RecC"/>
</dbReference>
<dbReference type="GO" id="GO:0003677">
    <property type="term" value="F:DNA binding"/>
    <property type="evidence" value="ECO:0007669"/>
    <property type="project" value="UniProtKB-UniRule"/>
</dbReference>
<dbReference type="EMBL" id="CP011797">
    <property type="protein sequence ID" value="ATX78195.1"/>
    <property type="molecule type" value="Genomic_DNA"/>
</dbReference>
<comment type="subunit">
    <text evidence="10">Heterotrimer of RecB, RecC and RecD. All subunits contribute to DNA-binding.</text>
</comment>
<dbReference type="SUPFAM" id="SSF52540">
    <property type="entry name" value="P-loop containing nucleoside triphosphate hydrolases"/>
    <property type="match status" value="2"/>
</dbReference>
<keyword evidence="8 10" id="KW-0238">DNA-binding</keyword>
<evidence type="ECO:0000256" key="3">
    <source>
        <dbReference type="ARBA" id="ARBA00022763"/>
    </source>
</evidence>
<dbReference type="Pfam" id="PF04257">
    <property type="entry name" value="Exonuc_V_gamma"/>
    <property type="match status" value="1"/>
</dbReference>
<dbReference type="InterPro" id="IPR027417">
    <property type="entry name" value="P-loop_NTPase"/>
</dbReference>
<evidence type="ECO:0000313" key="12">
    <source>
        <dbReference type="EMBL" id="ATX78195.1"/>
    </source>
</evidence>
<organism evidence="12 13">
    <name type="scientific">Reinekea forsetii</name>
    <dbReference type="NCBI Taxonomy" id="1336806"/>
    <lineage>
        <taxon>Bacteria</taxon>
        <taxon>Pseudomonadati</taxon>
        <taxon>Pseudomonadota</taxon>
        <taxon>Gammaproteobacteria</taxon>
        <taxon>Oceanospirillales</taxon>
        <taxon>Saccharospirillaceae</taxon>
        <taxon>Reinekea</taxon>
    </lineage>
</organism>
<dbReference type="PANTHER" id="PTHR30591">
    <property type="entry name" value="RECBCD ENZYME SUBUNIT RECC"/>
    <property type="match status" value="1"/>
</dbReference>
<dbReference type="GO" id="GO:0003678">
    <property type="term" value="F:DNA helicase activity"/>
    <property type="evidence" value="ECO:0007669"/>
    <property type="project" value="UniProtKB-UniRule"/>
</dbReference>
<keyword evidence="13" id="KW-1185">Reference proteome</keyword>
<evidence type="ECO:0000256" key="9">
    <source>
        <dbReference type="ARBA" id="ARBA00023204"/>
    </source>
</evidence>
<evidence type="ECO:0000313" key="13">
    <source>
        <dbReference type="Proteomes" id="UP000229757"/>
    </source>
</evidence>
<evidence type="ECO:0000259" key="11">
    <source>
        <dbReference type="Pfam" id="PF17946"/>
    </source>
</evidence>
<comment type="similarity">
    <text evidence="10">Belongs to the RecC family.</text>
</comment>
<dbReference type="GO" id="GO:0009338">
    <property type="term" value="C:exodeoxyribonuclease V complex"/>
    <property type="evidence" value="ECO:0007669"/>
    <property type="project" value="InterPro"/>
</dbReference>
<comment type="miscellaneous">
    <text evidence="10">In the RecBCD complex, RecB has a slow 3'-5' helicase, an exonuclease activity and loads RecA onto ssDNA, RecD has a fast 5'-3' helicase activity, while RecC stimulates the ATPase and processivity of the RecB helicase and contributes to recognition of the Chi site.</text>
</comment>
<reference evidence="12 13" key="1">
    <citation type="journal article" date="2017" name="Environ. Microbiol.">
        <title>Genomic and physiological analyses of 'Reinekea forsetii' reveal a versatile opportunistic lifestyle during spring algae blooms.</title>
        <authorList>
            <person name="Avci B."/>
            <person name="Hahnke R.L."/>
            <person name="Chafee M."/>
            <person name="Fischer T."/>
            <person name="Gruber-Vodicka H."/>
            <person name="Tegetmeyer H.E."/>
            <person name="Harder J."/>
            <person name="Fuchs B.M."/>
            <person name="Amann R.I."/>
            <person name="Teeling H."/>
        </authorList>
    </citation>
    <scope>NUCLEOTIDE SEQUENCE [LARGE SCALE GENOMIC DNA]</scope>
    <source>
        <strain evidence="12 13">Hel1_31_D35</strain>
    </source>
</reference>
<evidence type="ECO:0000256" key="6">
    <source>
        <dbReference type="ARBA" id="ARBA00022839"/>
    </source>
</evidence>
<dbReference type="InterPro" id="IPR041500">
    <property type="entry name" value="RecC_C"/>
</dbReference>
<gene>
    <name evidence="10" type="primary">recC</name>
    <name evidence="12" type="ORF">REIFOR_03076</name>
</gene>
<comment type="function">
    <text evidence="10">A helicase/nuclease that prepares dsDNA breaks (DSB) for recombinational DNA repair. Binds to DSBs and unwinds DNA via a highly rapid and processive ATP-dependent bidirectional helicase activity. Unwinds dsDNA until it encounters a Chi (crossover hotspot instigator) sequence from the 3' direction. Cuts ssDNA a few nucleotides 3' to the Chi site. The properties and activities of the enzyme are changed at Chi. The Chi-altered holoenzyme produces a long 3'-ssDNA overhang and facilitates RecA-binding to the ssDNA for homologous DNA recombination and repair. Holoenzyme degrades any linearized DNA that is unable to undergo homologous recombination. In the holoenzyme this subunit recognizes the wild-type Chi sequence, and when added to isolated RecB increases its ATP-dependent helicase processivity.</text>
</comment>
<keyword evidence="1 10" id="KW-0540">Nuclease</keyword>
<dbReference type="GO" id="GO:0000724">
    <property type="term" value="P:double-strand break repair via homologous recombination"/>
    <property type="evidence" value="ECO:0007669"/>
    <property type="project" value="UniProtKB-UniRule"/>
</dbReference>
<evidence type="ECO:0000256" key="5">
    <source>
        <dbReference type="ARBA" id="ARBA00022806"/>
    </source>
</evidence>
<dbReference type="Gene3D" id="3.40.50.300">
    <property type="entry name" value="P-loop containing nucleotide triphosphate hydrolases"/>
    <property type="match status" value="2"/>
</dbReference>
<sequence length="1094" mass="123241">MLYTYPSNRLENLVSALDTLLQSSTAPVLAADVILVQHPGMQHWLSMELAKLPSRQICMNAVYPLPVRYFWDLIRLILGPERIPERSVYSREILAWRIYALLQTPALADDPLMAEPTQYWQDQPATLRDSRRFQLSEQLADLYEQYLMFRPEWIEQWQTGATPHWQAKLWQALVAQNADHPLALMRAALGSIDQPAAKLPGTFYIFGINALAPIWLDFLSQIASRADVDIHLLYLNPSVEYWDELRSEKQLSKELVRASQTRANWVLEQQDAQRTSLPDVGNPLLASLGHQGQTFVRLLSDKAHYDLQVFSPVGRQSFLGQLQDDILQLKDARPTPPALPEPPADESICITSAHSPFREVQALHDWLLHQFNQDPSLTPKDVVVMCPNVEDYAPFVQAVFARSFANIQDSVPPLPCSIADRNLKDADPTVAAFLELLTLPDARFEVNQILAWLRVPAIAAKFSLSANDIQTISQWLEHANIHWGLNSQHKQQWVSGEVSDHFTWQQGLDRLLLGFAYSDQSLYLNDQVLLPDVEGSAGLLLGKLTQIIGQLRDVRSQLVAARTPSQWQAYLIEQIQIALLSSDALFERSNQALLKAINDVTEYANQAGLQAEKIPLTVMRAVLEQAFASPEQTGSQFMTGQITVCSMVPMRSIPFRIVAILGLNDGQFPRTRPPLGFDLMAQDPIRLGDRSRRGDDRYLFLEALLSARDALYLSYQGYDIHKNEERPPSLVLDELINYLNLGYGFDPAHDLRRMALQPFSRKNYQGALPSFDAHWASLLDARPLVDQGHQVPPLAELKNHWRLDEWIRFFTHPAQYFAQQRLGLYLQQDRDEGLDDSEPFDMSYLDRYSIKVESIQQAIQAQTTPSASVDILTYRRANSAVPLHALVGEEIAQWQDQAADFSRHLIALGAQTLTLSHRVLELNSATPALELTADLPLTDSHGLLFWRPASIKGKDLISLWLHHLVANAGGESCHSQAIFHGTKESLVLLSCAPVEQAQAQLSAFYAVLKQGLEQPLFLNADLALACLLGKDDDKAFASNWQDSYNQRGYSYDSYIAQFWSVRPDYDSTLAAVQDCYGALIAGIKITTLSEAEHE</sequence>
<dbReference type="GO" id="GO:0005524">
    <property type="term" value="F:ATP binding"/>
    <property type="evidence" value="ECO:0007669"/>
    <property type="project" value="UniProtKB-UniRule"/>
</dbReference>
<keyword evidence="7 10" id="KW-0067">ATP-binding</keyword>
<dbReference type="OrthoDB" id="9762834at2"/>
<dbReference type="Pfam" id="PF17946">
    <property type="entry name" value="RecC_C"/>
    <property type="match status" value="1"/>
</dbReference>
<feature type="domain" description="RecC C-terminal" evidence="11">
    <location>
        <begin position="802"/>
        <end position="1027"/>
    </location>
</feature>
<dbReference type="Gene3D" id="1.10.10.160">
    <property type="match status" value="1"/>
</dbReference>
<keyword evidence="5 10" id="KW-0347">Helicase</keyword>
<dbReference type="PIRSF" id="PIRSF000980">
    <property type="entry name" value="RecC"/>
    <property type="match status" value="1"/>
</dbReference>
<dbReference type="Proteomes" id="UP000229757">
    <property type="component" value="Chromosome"/>
</dbReference>